<feature type="region of interest" description="Disordered" evidence="4">
    <location>
        <begin position="1"/>
        <end position="41"/>
    </location>
</feature>
<sequence>MGKGDKKTVKGKRFKGSFGKCRPRKKKKLAAKKVAETEAAK</sequence>
<evidence type="ECO:0000313" key="5">
    <source>
        <dbReference type="EMBL" id="MEE6185861.1"/>
    </source>
</evidence>
<accession>A0ABU7RCY9</accession>
<dbReference type="RefSeq" id="WP_330973268.1">
    <property type="nucleotide sequence ID" value="NZ_JAZGLY010000001.1"/>
</dbReference>
<dbReference type="EMBL" id="JAZGLY010000001">
    <property type="protein sequence ID" value="MEE6185861.1"/>
    <property type="molecule type" value="Genomic_DNA"/>
</dbReference>
<comment type="caution">
    <text evidence="5">The sequence shown here is derived from an EMBL/GenBank/DDBJ whole genome shotgun (WGS) entry which is preliminary data.</text>
</comment>
<feature type="compositionally biased region" description="Basic residues" evidence="4">
    <location>
        <begin position="9"/>
        <end position="31"/>
    </location>
</feature>
<comment type="similarity">
    <text evidence="1">Belongs to the bacterial ribosomal protein bTHX family.</text>
</comment>
<protein>
    <submittedName>
        <fullName evidence="5">30S ribosomal protein THX</fullName>
    </submittedName>
</protein>
<evidence type="ECO:0000256" key="3">
    <source>
        <dbReference type="ARBA" id="ARBA00023274"/>
    </source>
</evidence>
<dbReference type="InterPro" id="IPR031414">
    <property type="entry name" value="Ribosomal_bTHX"/>
</dbReference>
<keyword evidence="3" id="KW-0687">Ribonucleoprotein</keyword>
<dbReference type="InterPro" id="IPR030826">
    <property type="entry name" value="Ribosomal_bTHX/bTHXc/bTHXm"/>
</dbReference>
<evidence type="ECO:0000256" key="2">
    <source>
        <dbReference type="ARBA" id="ARBA00022980"/>
    </source>
</evidence>
<dbReference type="NCBIfam" id="TIGR04560">
    <property type="entry name" value="ribo_THX"/>
    <property type="match status" value="1"/>
</dbReference>
<evidence type="ECO:0000256" key="1">
    <source>
        <dbReference type="ARBA" id="ARBA00010834"/>
    </source>
</evidence>
<keyword evidence="6" id="KW-1185">Reference proteome</keyword>
<reference evidence="5 6" key="1">
    <citation type="submission" date="2024-01" db="EMBL/GenBank/DDBJ databases">
        <title>Niabella digestum sp. nov., isolated from waste digestion system.</title>
        <authorList>
            <person name="Zhang L."/>
        </authorList>
    </citation>
    <scope>NUCLEOTIDE SEQUENCE [LARGE SCALE GENOMIC DNA]</scope>
    <source>
        <strain evidence="5 6">A18</strain>
    </source>
</reference>
<dbReference type="InterPro" id="IPR044695">
    <property type="entry name" value="Ribosomal_bTHXc/bTHXc_plant"/>
</dbReference>
<keyword evidence="2 5" id="KW-0689">Ribosomal protein</keyword>
<evidence type="ECO:0000313" key="6">
    <source>
        <dbReference type="Proteomes" id="UP001357452"/>
    </source>
</evidence>
<gene>
    <name evidence="5" type="ORF">V2H41_01110</name>
</gene>
<dbReference type="GO" id="GO:0005840">
    <property type="term" value="C:ribosome"/>
    <property type="evidence" value="ECO:0007669"/>
    <property type="project" value="UniProtKB-KW"/>
</dbReference>
<dbReference type="PANTHER" id="PTHR34550">
    <property type="entry name" value="30S RIBOSOMAL PROTEIN S31, CHLOROPLASTIC"/>
    <property type="match status" value="1"/>
</dbReference>
<proteinExistence type="inferred from homology"/>
<dbReference type="Proteomes" id="UP001357452">
    <property type="component" value="Unassembled WGS sequence"/>
</dbReference>
<dbReference type="Pfam" id="PF17070">
    <property type="entry name" value="Thx"/>
    <property type="match status" value="1"/>
</dbReference>
<evidence type="ECO:0000256" key="4">
    <source>
        <dbReference type="SAM" id="MobiDB-lite"/>
    </source>
</evidence>
<dbReference type="PANTHER" id="PTHR34550:SF2">
    <property type="entry name" value="SMALL RIBOSOMAL SUBUNIT PROTEIN BTHXC"/>
    <property type="match status" value="1"/>
</dbReference>
<organism evidence="5 6">
    <name type="scientific">Niabella digestorum</name>
    <dbReference type="NCBI Taxonomy" id="3117701"/>
    <lineage>
        <taxon>Bacteria</taxon>
        <taxon>Pseudomonadati</taxon>
        <taxon>Bacteroidota</taxon>
        <taxon>Chitinophagia</taxon>
        <taxon>Chitinophagales</taxon>
        <taxon>Chitinophagaceae</taxon>
        <taxon>Niabella</taxon>
    </lineage>
</organism>
<name>A0ABU7RCY9_9BACT</name>